<accession>A0ABT7TP70</accession>
<name>A0ABT7TP70_9MICO</name>
<sequence length="124" mass="13804">MSPHRPPFDPAALTVRQLLASSVAVIDELLRRGLIRTRNSPLGDLAESLALRAYGGELAPNSEKSFDLSTADGRRLQVKARLVRPDDKRSQKFSAFRSWDFDAALFLVFDASTYDLTWARGRPG</sequence>
<dbReference type="Proteomes" id="UP001236404">
    <property type="component" value="Unassembled WGS sequence"/>
</dbReference>
<dbReference type="RefSeq" id="WP_289473184.1">
    <property type="nucleotide sequence ID" value="NZ_JAUCMN010000004.1"/>
</dbReference>
<dbReference type="EMBL" id="JAUCMN010000004">
    <property type="protein sequence ID" value="MDM7891403.1"/>
    <property type="molecule type" value="Genomic_DNA"/>
</dbReference>
<protein>
    <recommendedName>
        <fullName evidence="1">DUF6998 domain-containing protein</fullName>
    </recommendedName>
</protein>
<evidence type="ECO:0000313" key="2">
    <source>
        <dbReference type="EMBL" id="MDM7891403.1"/>
    </source>
</evidence>
<feature type="domain" description="DUF6998" evidence="1">
    <location>
        <begin position="42"/>
        <end position="82"/>
    </location>
</feature>
<dbReference type="Pfam" id="PF22522">
    <property type="entry name" value="DUF6998"/>
    <property type="match status" value="1"/>
</dbReference>
<evidence type="ECO:0000259" key="1">
    <source>
        <dbReference type="Pfam" id="PF22522"/>
    </source>
</evidence>
<dbReference type="InterPro" id="IPR054267">
    <property type="entry name" value="DUF6998"/>
</dbReference>
<gene>
    <name evidence="2" type="ORF">QUG93_06880</name>
</gene>
<organism evidence="2 3">
    <name type="scientific">Curtobacterium caseinilyticum</name>
    <dbReference type="NCBI Taxonomy" id="3055137"/>
    <lineage>
        <taxon>Bacteria</taxon>
        <taxon>Bacillati</taxon>
        <taxon>Actinomycetota</taxon>
        <taxon>Actinomycetes</taxon>
        <taxon>Micrococcales</taxon>
        <taxon>Microbacteriaceae</taxon>
        <taxon>Curtobacterium</taxon>
    </lineage>
</organism>
<evidence type="ECO:0000313" key="3">
    <source>
        <dbReference type="Proteomes" id="UP001236404"/>
    </source>
</evidence>
<proteinExistence type="predicted"/>
<comment type="caution">
    <text evidence="2">The sequence shown here is derived from an EMBL/GenBank/DDBJ whole genome shotgun (WGS) entry which is preliminary data.</text>
</comment>
<reference evidence="2 3" key="1">
    <citation type="submission" date="2023-06" db="EMBL/GenBank/DDBJ databases">
        <authorList>
            <person name="Feng G."/>
            <person name="Li J."/>
            <person name="Zhu H."/>
        </authorList>
    </citation>
    <scope>NUCLEOTIDE SEQUENCE [LARGE SCALE GENOMIC DNA]</scope>
    <source>
        <strain evidence="2 3">RHCKG28</strain>
    </source>
</reference>
<keyword evidence="3" id="KW-1185">Reference proteome</keyword>